<dbReference type="Proteomes" id="UP000716446">
    <property type="component" value="Unassembled WGS sequence"/>
</dbReference>
<feature type="compositionally biased region" description="Polar residues" evidence="1">
    <location>
        <begin position="161"/>
        <end position="172"/>
    </location>
</feature>
<protein>
    <submittedName>
        <fullName evidence="2">Uncharacterized protein</fullName>
    </submittedName>
</protein>
<name>A0A9N8PBM3_9PEZI</name>
<feature type="region of interest" description="Disordered" evidence="1">
    <location>
        <begin position="244"/>
        <end position="413"/>
    </location>
</feature>
<organism evidence="2 3">
    <name type="scientific">Aureobasidium vineae</name>
    <dbReference type="NCBI Taxonomy" id="2773715"/>
    <lineage>
        <taxon>Eukaryota</taxon>
        <taxon>Fungi</taxon>
        <taxon>Dikarya</taxon>
        <taxon>Ascomycota</taxon>
        <taxon>Pezizomycotina</taxon>
        <taxon>Dothideomycetes</taxon>
        <taxon>Dothideomycetidae</taxon>
        <taxon>Dothideales</taxon>
        <taxon>Saccotheciaceae</taxon>
        <taxon>Aureobasidium</taxon>
    </lineage>
</organism>
<feature type="compositionally biased region" description="Basic residues" evidence="1">
    <location>
        <begin position="329"/>
        <end position="339"/>
    </location>
</feature>
<accession>A0A9N8PBM3</accession>
<comment type="caution">
    <text evidence="2">The sequence shown here is derived from an EMBL/GenBank/DDBJ whole genome shotgun (WGS) entry which is preliminary data.</text>
</comment>
<evidence type="ECO:0000256" key="1">
    <source>
        <dbReference type="SAM" id="MobiDB-lite"/>
    </source>
</evidence>
<feature type="compositionally biased region" description="Polar residues" evidence="1">
    <location>
        <begin position="307"/>
        <end position="321"/>
    </location>
</feature>
<evidence type="ECO:0000313" key="2">
    <source>
        <dbReference type="EMBL" id="CAD0088859.1"/>
    </source>
</evidence>
<proteinExistence type="predicted"/>
<feature type="region of interest" description="Disordered" evidence="1">
    <location>
        <begin position="145"/>
        <end position="172"/>
    </location>
</feature>
<gene>
    <name evidence="2" type="ORF">AWRI4619_LOCUS5481</name>
</gene>
<evidence type="ECO:0000313" key="3">
    <source>
        <dbReference type="Proteomes" id="UP000716446"/>
    </source>
</evidence>
<keyword evidence="3" id="KW-1185">Reference proteome</keyword>
<dbReference type="AlphaFoldDB" id="A0A9N8PBM3"/>
<sequence>MALKVGDILKRLGLRGAIIRYGEQWKTQEIKDLEDDIRAFYQKYEPYLKREEEYPVEFNTDINDILERHGPGLWPDGPRSEDTTLWLFPAGDIPEYLEDIYYSRHIDNHDEPHSLVHTIKFERDENRAKLQEILKGEEFNLRKRKLKTDSPVGSVKRSKQSKAPSEPVQQGYNQHVSSWTTTNPETINVASPSNLDNGHDLLVAAASGPTHGFVSVNQAEQHEQPQPVQEVLDSDEDVSVPGRTALSLHSSDDNSSNNENHHLPDTPAEGVLHTQYSLPQDTPFDAQMSGMTTKPLQHPQADAEPSNMPTETASSQPQVTDTFIPWPKLSKRRAKRSKNGLRPMLANDDTELPSQELPSRPSADASHPPIIPQQDESLISVDGHAPESRKLMRRTHVRTPAPEPSNRTTDNTTATLNHHTTQHINNLTPLSTYTRTYQTPYADAHPLVLTSHSSSADAVLGAANIHPAPIHSASIDSPHIISGHTPTIMNKHLPPPPTDMPISANIITSHFASTFVKFTLTVNGRKNIKMLKLADCFDAIALHQTVNIRFKEALSGLVPSEIVFTFADTEYEINTEGGGQPLWDEFMQTVLDNAPPSTCPVVAAIKV</sequence>
<feature type="compositionally biased region" description="Low complexity" evidence="1">
    <location>
        <begin position="246"/>
        <end position="258"/>
    </location>
</feature>
<reference evidence="2" key="1">
    <citation type="submission" date="2020-06" db="EMBL/GenBank/DDBJ databases">
        <authorList>
            <person name="Onetto C."/>
        </authorList>
    </citation>
    <scope>NUCLEOTIDE SEQUENCE</scope>
</reference>
<dbReference type="EMBL" id="CAIJEN010000007">
    <property type="protein sequence ID" value="CAD0088859.1"/>
    <property type="molecule type" value="Genomic_DNA"/>
</dbReference>